<dbReference type="NCBIfam" id="NF033591">
    <property type="entry name" value="transpos_IS4_2"/>
    <property type="match status" value="1"/>
</dbReference>
<dbReference type="EMBL" id="FOFO01000055">
    <property type="protein sequence ID" value="SEQ54238.1"/>
    <property type="molecule type" value="Genomic_DNA"/>
</dbReference>
<dbReference type="Pfam" id="PF01609">
    <property type="entry name" value="DDE_Tnp_1"/>
    <property type="match status" value="1"/>
</dbReference>
<dbReference type="RefSeq" id="WP_090209629.1">
    <property type="nucleotide sequence ID" value="NZ_FOFO01000055.1"/>
</dbReference>
<reference evidence="4 5" key="1">
    <citation type="submission" date="2016-10" db="EMBL/GenBank/DDBJ databases">
        <authorList>
            <person name="de Groot N.N."/>
        </authorList>
    </citation>
    <scope>NUCLEOTIDE SEQUENCE [LARGE SCALE GENOMIC DNA]</scope>
    <source>
        <strain evidence="4 5">B7-7</strain>
    </source>
</reference>
<name>A0A1H9GW27_9GAMM</name>
<organism evidence="4 5">
    <name type="scientific">Ectothiorhodospira magna</name>
    <dbReference type="NCBI Taxonomy" id="867345"/>
    <lineage>
        <taxon>Bacteria</taxon>
        <taxon>Pseudomonadati</taxon>
        <taxon>Pseudomonadota</taxon>
        <taxon>Gammaproteobacteria</taxon>
        <taxon>Chromatiales</taxon>
        <taxon>Ectothiorhodospiraceae</taxon>
        <taxon>Ectothiorhodospira</taxon>
    </lineage>
</organism>
<dbReference type="InterPro" id="IPR012337">
    <property type="entry name" value="RNaseH-like_sf"/>
</dbReference>
<dbReference type="GO" id="GO:0004803">
    <property type="term" value="F:transposase activity"/>
    <property type="evidence" value="ECO:0007669"/>
    <property type="project" value="InterPro"/>
</dbReference>
<keyword evidence="2" id="KW-1133">Transmembrane helix</keyword>
<protein>
    <submittedName>
        <fullName evidence="4">Transposase DDE domain-containing protein</fullName>
    </submittedName>
</protein>
<gene>
    <name evidence="4" type="ORF">SAMN05421693_1551</name>
</gene>
<dbReference type="PANTHER" id="PTHR35404">
    <property type="entry name" value="TRANSPOSASE OF TN10"/>
    <property type="match status" value="1"/>
</dbReference>
<dbReference type="SUPFAM" id="SSF53098">
    <property type="entry name" value="Ribonuclease H-like"/>
    <property type="match status" value="1"/>
</dbReference>
<feature type="compositionally biased region" description="Low complexity" evidence="1">
    <location>
        <begin position="245"/>
        <end position="254"/>
    </location>
</feature>
<dbReference type="Proteomes" id="UP000199496">
    <property type="component" value="Unassembled WGS sequence"/>
</dbReference>
<feature type="region of interest" description="Disordered" evidence="1">
    <location>
        <begin position="242"/>
        <end position="262"/>
    </location>
</feature>
<keyword evidence="2" id="KW-0472">Membrane</keyword>
<dbReference type="STRING" id="867345.SAMN05421693_1551"/>
<evidence type="ECO:0000313" key="5">
    <source>
        <dbReference type="Proteomes" id="UP000199496"/>
    </source>
</evidence>
<dbReference type="InterPro" id="IPR047658">
    <property type="entry name" value="IS4-like_transpos"/>
</dbReference>
<dbReference type="PANTHER" id="PTHR35404:SF8">
    <property type="entry name" value="TRANSPOSASE OF TN10"/>
    <property type="match status" value="1"/>
</dbReference>
<dbReference type="InterPro" id="IPR002559">
    <property type="entry name" value="Transposase_11"/>
</dbReference>
<keyword evidence="2" id="KW-0812">Transmembrane</keyword>
<evidence type="ECO:0000313" key="4">
    <source>
        <dbReference type="EMBL" id="SEQ54238.1"/>
    </source>
</evidence>
<evidence type="ECO:0000259" key="3">
    <source>
        <dbReference type="Pfam" id="PF01609"/>
    </source>
</evidence>
<proteinExistence type="predicted"/>
<dbReference type="OrthoDB" id="6140187at2"/>
<dbReference type="GO" id="GO:0006313">
    <property type="term" value="P:DNA transposition"/>
    <property type="evidence" value="ECO:0007669"/>
    <property type="project" value="InterPro"/>
</dbReference>
<dbReference type="AlphaFoldDB" id="A0A1H9GW27"/>
<feature type="transmembrane region" description="Helical" evidence="2">
    <location>
        <begin position="321"/>
        <end position="340"/>
    </location>
</feature>
<sequence length="398" mass="44658">MHATDLIHANLGVACQSIHRTRFNALLVAMTAALEGQTTSVTGLGRASRRQITEKASIKQMDRLVGNPRMHREAATVYQAMAHWLVGQEERPVILVDWSPVAVDESIHVLRASVPVGGQGRTLYQECHPQSKYANREIQEDFLKRLSEVLPAGVRPVIVTDAGFKKPWFRAVEALGWDWVGRARGLVQMTRPGEDTWLNTRQLGCLLDENQPTFMGAFAMTRNDSLVCQVYGLRKTLQGRIHATRSGQRSQSSKSRAHAAGKREPWVIATSLPGGSKITERVTELYSLRMQIEEDFRSSKNEHYGLGVNRSRSRSAQRFDVLLLIAALASFAAWLVGLAAEHEGRHRHYQPNTAKRRVLSHFFLGLRVLRRESADIRDDTLNSIRSAIRTVFATRLPA</sequence>
<accession>A0A1H9GW27</accession>
<evidence type="ECO:0000256" key="1">
    <source>
        <dbReference type="SAM" id="MobiDB-lite"/>
    </source>
</evidence>
<feature type="domain" description="Transposase IS4-like" evidence="3">
    <location>
        <begin position="90"/>
        <end position="328"/>
    </location>
</feature>
<evidence type="ECO:0000256" key="2">
    <source>
        <dbReference type="SAM" id="Phobius"/>
    </source>
</evidence>
<dbReference type="GO" id="GO:0003677">
    <property type="term" value="F:DNA binding"/>
    <property type="evidence" value="ECO:0007669"/>
    <property type="project" value="InterPro"/>
</dbReference>
<keyword evidence="5" id="KW-1185">Reference proteome</keyword>